<reference evidence="2" key="1">
    <citation type="submission" date="2021-07" db="EMBL/GenBank/DDBJ databases">
        <authorList>
            <person name="Catto M.A."/>
            <person name="Jacobson A."/>
            <person name="Kennedy G."/>
            <person name="Labadie P."/>
            <person name="Hunt B.G."/>
            <person name="Srinivasan R."/>
        </authorList>
    </citation>
    <scope>NUCLEOTIDE SEQUENCE</scope>
    <source>
        <strain evidence="2">PL_HMW_Pooled</strain>
        <tissue evidence="2">Head</tissue>
    </source>
</reference>
<evidence type="ECO:0000313" key="2">
    <source>
        <dbReference type="EMBL" id="KAK3909019.1"/>
    </source>
</evidence>
<keyword evidence="3" id="KW-1185">Reference proteome</keyword>
<reference evidence="2" key="2">
    <citation type="journal article" date="2023" name="BMC Genomics">
        <title>Pest status, molecular evolution, and epigenetic factors derived from the genome assembly of Frankliniella fusca, a thysanopteran phytovirus vector.</title>
        <authorList>
            <person name="Catto M.A."/>
            <person name="Labadie P.E."/>
            <person name="Jacobson A.L."/>
            <person name="Kennedy G.G."/>
            <person name="Srinivasan R."/>
            <person name="Hunt B.G."/>
        </authorList>
    </citation>
    <scope>NUCLEOTIDE SEQUENCE</scope>
    <source>
        <strain evidence="2">PL_HMW_Pooled</strain>
    </source>
</reference>
<feature type="region of interest" description="Disordered" evidence="1">
    <location>
        <begin position="49"/>
        <end position="90"/>
    </location>
</feature>
<comment type="caution">
    <text evidence="2">The sequence shown here is derived from an EMBL/GenBank/DDBJ whole genome shotgun (WGS) entry which is preliminary data.</text>
</comment>
<dbReference type="Proteomes" id="UP001219518">
    <property type="component" value="Unassembled WGS sequence"/>
</dbReference>
<protein>
    <submittedName>
        <fullName evidence="2">Biofilm regulatory protein A</fullName>
    </submittedName>
</protein>
<accession>A0AAE1L7V4</accession>
<feature type="compositionally biased region" description="Gly residues" evidence="1">
    <location>
        <begin position="59"/>
        <end position="68"/>
    </location>
</feature>
<evidence type="ECO:0000313" key="3">
    <source>
        <dbReference type="Proteomes" id="UP001219518"/>
    </source>
</evidence>
<name>A0AAE1L7V4_9NEOP</name>
<proteinExistence type="predicted"/>
<dbReference type="EMBL" id="JAHWGI010000083">
    <property type="protein sequence ID" value="KAK3909019.1"/>
    <property type="molecule type" value="Genomic_DNA"/>
</dbReference>
<gene>
    <name evidence="2" type="ORF">KUF71_019275</name>
</gene>
<dbReference type="AlphaFoldDB" id="A0AAE1L7V4"/>
<organism evidence="2 3">
    <name type="scientific">Frankliniella fusca</name>
    <dbReference type="NCBI Taxonomy" id="407009"/>
    <lineage>
        <taxon>Eukaryota</taxon>
        <taxon>Metazoa</taxon>
        <taxon>Ecdysozoa</taxon>
        <taxon>Arthropoda</taxon>
        <taxon>Hexapoda</taxon>
        <taxon>Insecta</taxon>
        <taxon>Pterygota</taxon>
        <taxon>Neoptera</taxon>
        <taxon>Paraneoptera</taxon>
        <taxon>Thysanoptera</taxon>
        <taxon>Terebrantia</taxon>
        <taxon>Thripoidea</taxon>
        <taxon>Thripidae</taxon>
        <taxon>Frankliniella</taxon>
    </lineage>
</organism>
<sequence length="164" mass="16703">MCGISSLQDLLLGRRVLTLVTVVCVALVALPAVSEAQYRPSYFPRPGGFSQTLPQYGSSSGGGAGGDTELGNRDNNPANTMRPLPAPGSSAAVEDTELANRVQEWPQAVQPFWFLNQQAIAQHVGQRVPCQGPGCPGVLVGPAPQASFIGGGGRGSGTGSAGSG</sequence>
<evidence type="ECO:0000256" key="1">
    <source>
        <dbReference type="SAM" id="MobiDB-lite"/>
    </source>
</evidence>